<feature type="domain" description="C2H2-type" evidence="17">
    <location>
        <begin position="728"/>
        <end position="751"/>
    </location>
</feature>
<dbReference type="CDD" id="cd19193">
    <property type="entry name" value="PR-SET_PRDM7_9"/>
    <property type="match status" value="1"/>
</dbReference>
<comment type="subcellular location">
    <subcellularLocation>
        <location evidence="2">Nucleus</location>
    </subcellularLocation>
</comment>
<dbReference type="FunFam" id="3.30.160.60:FF:001530">
    <property type="entry name" value="Zinc finger protein 268"/>
    <property type="match status" value="1"/>
</dbReference>
<dbReference type="SUPFAM" id="SSF82199">
    <property type="entry name" value="SET domain"/>
    <property type="match status" value="1"/>
</dbReference>
<evidence type="ECO:0000256" key="8">
    <source>
        <dbReference type="ARBA" id="ARBA00022737"/>
    </source>
</evidence>
<keyword evidence="12" id="KW-0238">DNA-binding</keyword>
<feature type="domain" description="C2H2-type" evidence="17">
    <location>
        <begin position="616"/>
        <end position="643"/>
    </location>
</feature>
<feature type="domain" description="SET" evidence="18">
    <location>
        <begin position="338"/>
        <end position="452"/>
    </location>
</feature>
<dbReference type="AlphaFoldDB" id="A0A3P9AQK3"/>
<feature type="domain" description="C2H2-type" evidence="17">
    <location>
        <begin position="700"/>
        <end position="727"/>
    </location>
</feature>
<dbReference type="InterPro" id="IPR036236">
    <property type="entry name" value="Znf_C2H2_sf"/>
</dbReference>
<dbReference type="PANTHER" id="PTHR16515:SF45">
    <property type="entry name" value="HISTONE-LYSINE N-METHYLTRANSFERASE PRDM9"/>
    <property type="match status" value="1"/>
</dbReference>
<comment type="function">
    <text evidence="1">May be involved in transcriptional regulation.</text>
</comment>
<evidence type="ECO:0000256" key="10">
    <source>
        <dbReference type="ARBA" id="ARBA00022833"/>
    </source>
</evidence>
<evidence type="ECO:0000256" key="15">
    <source>
        <dbReference type="PROSITE-ProRule" id="PRU00042"/>
    </source>
</evidence>
<evidence type="ECO:0000256" key="4">
    <source>
        <dbReference type="ARBA" id="ARBA00022603"/>
    </source>
</evidence>
<protein>
    <recommendedName>
        <fullName evidence="21">Histone-lysine N-methyltransferase PRDM9-like</fullName>
    </recommendedName>
</protein>
<dbReference type="Pfam" id="PF21549">
    <property type="entry name" value="PRDM2_PR"/>
    <property type="match status" value="1"/>
</dbReference>
<dbReference type="InterPro" id="IPR001214">
    <property type="entry name" value="SET_dom"/>
</dbReference>
<evidence type="ECO:0000256" key="11">
    <source>
        <dbReference type="ARBA" id="ARBA00023015"/>
    </source>
</evidence>
<feature type="compositionally biased region" description="Low complexity" evidence="16">
    <location>
        <begin position="142"/>
        <end position="153"/>
    </location>
</feature>
<evidence type="ECO:0000313" key="20">
    <source>
        <dbReference type="Proteomes" id="UP000265140"/>
    </source>
</evidence>
<dbReference type="FunFam" id="3.30.160.60:FF:002343">
    <property type="entry name" value="Zinc finger protein 33A"/>
    <property type="match status" value="2"/>
</dbReference>
<dbReference type="FunFam" id="3.30.160.60:FF:001954">
    <property type="entry name" value="Zinc finger protein 787"/>
    <property type="match status" value="1"/>
</dbReference>
<feature type="compositionally biased region" description="Basic and acidic residues" evidence="16">
    <location>
        <begin position="126"/>
        <end position="135"/>
    </location>
</feature>
<dbReference type="Gene3D" id="2.170.270.10">
    <property type="entry name" value="SET domain"/>
    <property type="match status" value="1"/>
</dbReference>
<evidence type="ECO:0000256" key="9">
    <source>
        <dbReference type="ARBA" id="ARBA00022771"/>
    </source>
</evidence>
<dbReference type="FunFam" id="3.30.160.60:FF:001732">
    <property type="entry name" value="Zgc:162936"/>
    <property type="match status" value="1"/>
</dbReference>
<evidence type="ECO:0000256" key="14">
    <source>
        <dbReference type="ARBA" id="ARBA00023242"/>
    </source>
</evidence>
<keyword evidence="13" id="KW-0804">Transcription</keyword>
<dbReference type="RefSeq" id="XP_010903548.2">
    <property type="nucleotide sequence ID" value="XM_010905246.3"/>
</dbReference>
<evidence type="ECO:0000256" key="6">
    <source>
        <dbReference type="ARBA" id="ARBA00022691"/>
    </source>
</evidence>
<evidence type="ECO:0000256" key="16">
    <source>
        <dbReference type="SAM" id="MobiDB-lite"/>
    </source>
</evidence>
<evidence type="ECO:0000259" key="17">
    <source>
        <dbReference type="PROSITE" id="PS50157"/>
    </source>
</evidence>
<reference evidence="19" key="4">
    <citation type="submission" date="2025-09" db="UniProtKB">
        <authorList>
            <consortium name="Ensembl"/>
        </authorList>
    </citation>
    <scope>IDENTIFICATION</scope>
</reference>
<dbReference type="PROSITE" id="PS00028">
    <property type="entry name" value="ZINC_FINGER_C2H2_1"/>
    <property type="match status" value="7"/>
</dbReference>
<dbReference type="GeneID" id="105031050"/>
<name>A0A3P9AQK3_ESOLU</name>
<feature type="region of interest" description="Disordered" evidence="16">
    <location>
        <begin position="528"/>
        <end position="561"/>
    </location>
</feature>
<dbReference type="Bgee" id="ENSELUG00000024546">
    <property type="expression patterns" value="Expressed in brain and 14 other cell types or tissues"/>
</dbReference>
<dbReference type="PROSITE" id="PS50157">
    <property type="entry name" value="ZINC_FINGER_C2H2_2"/>
    <property type="match status" value="7"/>
</dbReference>
<reference evidence="19" key="3">
    <citation type="submission" date="2025-08" db="UniProtKB">
        <authorList>
            <consortium name="Ensembl"/>
        </authorList>
    </citation>
    <scope>IDENTIFICATION</scope>
</reference>
<dbReference type="Pfam" id="PF13912">
    <property type="entry name" value="zf-C2H2_6"/>
    <property type="match status" value="1"/>
</dbReference>
<evidence type="ECO:0000256" key="2">
    <source>
        <dbReference type="ARBA" id="ARBA00004123"/>
    </source>
</evidence>
<evidence type="ECO:0008006" key="21">
    <source>
        <dbReference type="Google" id="ProtNLM"/>
    </source>
</evidence>
<feature type="domain" description="C2H2-type" evidence="17">
    <location>
        <begin position="560"/>
        <end position="587"/>
    </location>
</feature>
<dbReference type="Gene3D" id="3.30.160.60">
    <property type="entry name" value="Classic Zinc Finger"/>
    <property type="match status" value="7"/>
</dbReference>
<dbReference type="InterPro" id="IPR013087">
    <property type="entry name" value="Znf_C2H2_type"/>
</dbReference>
<dbReference type="Pfam" id="PF00096">
    <property type="entry name" value="zf-C2H2"/>
    <property type="match status" value="5"/>
</dbReference>
<keyword evidence="4" id="KW-0489">Methyltransferase</keyword>
<dbReference type="GO" id="GO:0043565">
    <property type="term" value="F:sequence-specific DNA binding"/>
    <property type="evidence" value="ECO:0007669"/>
    <property type="project" value="UniProtKB-ARBA"/>
</dbReference>
<dbReference type="InParanoid" id="A0A3P9AQK3"/>
<dbReference type="GO" id="GO:0045893">
    <property type="term" value="P:positive regulation of DNA-templated transcription"/>
    <property type="evidence" value="ECO:0007669"/>
    <property type="project" value="UniProtKB-ARBA"/>
</dbReference>
<reference evidence="19" key="2">
    <citation type="submission" date="2020-02" db="EMBL/GenBank/DDBJ databases">
        <title>Esox lucius (northern pike) genome, fEsoLuc1, primary haplotype.</title>
        <authorList>
            <person name="Myers G."/>
            <person name="Karagic N."/>
            <person name="Meyer A."/>
            <person name="Pippel M."/>
            <person name="Reichard M."/>
            <person name="Winkler S."/>
            <person name="Tracey A."/>
            <person name="Sims Y."/>
            <person name="Howe K."/>
            <person name="Rhie A."/>
            <person name="Formenti G."/>
            <person name="Durbin R."/>
            <person name="Fedrigo O."/>
            <person name="Jarvis E.D."/>
        </authorList>
    </citation>
    <scope>NUCLEOTIDE SEQUENCE [LARGE SCALE GENOMIC DNA]</scope>
</reference>
<dbReference type="GO" id="GO:0005634">
    <property type="term" value="C:nucleus"/>
    <property type="evidence" value="ECO:0007669"/>
    <property type="project" value="UniProtKB-SubCell"/>
</dbReference>
<feature type="region of interest" description="Disordered" evidence="16">
    <location>
        <begin position="126"/>
        <end position="243"/>
    </location>
</feature>
<keyword evidence="11" id="KW-0805">Transcription regulation</keyword>
<evidence type="ECO:0000256" key="1">
    <source>
        <dbReference type="ARBA" id="ARBA00003767"/>
    </source>
</evidence>
<keyword evidence="20" id="KW-1185">Reference proteome</keyword>
<dbReference type="GeneTree" id="ENSGT00940000158211"/>
<evidence type="ECO:0000259" key="18">
    <source>
        <dbReference type="PROSITE" id="PS50280"/>
    </source>
</evidence>
<dbReference type="SMART" id="SM00355">
    <property type="entry name" value="ZnF_C2H2"/>
    <property type="match status" value="8"/>
</dbReference>
<evidence type="ECO:0000256" key="12">
    <source>
        <dbReference type="ARBA" id="ARBA00023125"/>
    </source>
</evidence>
<feature type="compositionally biased region" description="Low complexity" evidence="16">
    <location>
        <begin position="529"/>
        <end position="543"/>
    </location>
</feature>
<dbReference type="GO" id="GO:0032259">
    <property type="term" value="P:methylation"/>
    <property type="evidence" value="ECO:0007669"/>
    <property type="project" value="UniProtKB-KW"/>
</dbReference>
<evidence type="ECO:0000256" key="7">
    <source>
        <dbReference type="ARBA" id="ARBA00022723"/>
    </source>
</evidence>
<evidence type="ECO:0000313" key="19">
    <source>
        <dbReference type="Ensembl" id="ENSELUP00000043079.2"/>
    </source>
</evidence>
<comment type="similarity">
    <text evidence="3">Belongs to the krueppel C2H2-type zinc-finger protein family.</text>
</comment>
<dbReference type="Proteomes" id="UP000265140">
    <property type="component" value="Chromosome 19"/>
</dbReference>
<dbReference type="InterPro" id="IPR044417">
    <property type="entry name" value="PRDM7_9_PR-SET"/>
</dbReference>
<dbReference type="SUPFAM" id="SSF57667">
    <property type="entry name" value="beta-beta-alpha zinc fingers"/>
    <property type="match status" value="5"/>
</dbReference>
<feature type="domain" description="C2H2-type" evidence="17">
    <location>
        <begin position="644"/>
        <end position="671"/>
    </location>
</feature>
<keyword evidence="7" id="KW-0479">Metal-binding</keyword>
<feature type="domain" description="C2H2-type" evidence="17">
    <location>
        <begin position="588"/>
        <end position="615"/>
    </location>
</feature>
<accession>A0A3P9AQK3</accession>
<dbReference type="GO" id="GO:0042054">
    <property type="term" value="F:histone methyltransferase activity"/>
    <property type="evidence" value="ECO:0007669"/>
    <property type="project" value="InterPro"/>
</dbReference>
<dbReference type="InterPro" id="IPR050331">
    <property type="entry name" value="Zinc_finger"/>
</dbReference>
<dbReference type="Ensembl" id="ENSELUT00000037705.3">
    <property type="protein sequence ID" value="ENSELUP00000043079.2"/>
    <property type="gene ID" value="ENSELUG00000024546.3"/>
</dbReference>
<keyword evidence="9 15" id="KW-0863">Zinc-finger</keyword>
<dbReference type="PANTHER" id="PTHR16515">
    <property type="entry name" value="PR DOMAIN ZINC FINGER PROTEIN"/>
    <property type="match status" value="1"/>
</dbReference>
<evidence type="ECO:0000256" key="3">
    <source>
        <dbReference type="ARBA" id="ARBA00006991"/>
    </source>
</evidence>
<keyword evidence="14" id="KW-0539">Nucleus</keyword>
<dbReference type="GO" id="GO:0008270">
    <property type="term" value="F:zinc ion binding"/>
    <property type="evidence" value="ECO:0007669"/>
    <property type="project" value="UniProtKB-KW"/>
</dbReference>
<dbReference type="FunFam" id="3.30.160.60:FF:000292">
    <property type="entry name" value="zinc finger protein 619"/>
    <property type="match status" value="1"/>
</dbReference>
<dbReference type="KEGG" id="els:105031050"/>
<organism evidence="19 20">
    <name type="scientific">Esox lucius</name>
    <name type="common">Northern pike</name>
    <dbReference type="NCBI Taxonomy" id="8010"/>
    <lineage>
        <taxon>Eukaryota</taxon>
        <taxon>Metazoa</taxon>
        <taxon>Chordata</taxon>
        <taxon>Craniata</taxon>
        <taxon>Vertebrata</taxon>
        <taxon>Euteleostomi</taxon>
        <taxon>Actinopterygii</taxon>
        <taxon>Neopterygii</taxon>
        <taxon>Teleostei</taxon>
        <taxon>Protacanthopterygii</taxon>
        <taxon>Esociformes</taxon>
        <taxon>Esocidae</taxon>
        <taxon>Esox</taxon>
    </lineage>
</organism>
<keyword evidence="6" id="KW-0949">S-adenosyl-L-methionine</keyword>
<dbReference type="GO" id="GO:0005694">
    <property type="term" value="C:chromosome"/>
    <property type="evidence" value="ECO:0007669"/>
    <property type="project" value="UniProtKB-ARBA"/>
</dbReference>
<dbReference type="InterPro" id="IPR046341">
    <property type="entry name" value="SET_dom_sf"/>
</dbReference>
<keyword evidence="10" id="KW-0862">Zinc</keyword>
<keyword evidence="5" id="KW-0808">Transferase</keyword>
<proteinExistence type="inferred from homology"/>
<feature type="domain" description="C2H2-type" evidence="17">
    <location>
        <begin position="672"/>
        <end position="699"/>
    </location>
</feature>
<dbReference type="PROSITE" id="PS50280">
    <property type="entry name" value="SET"/>
    <property type="match status" value="1"/>
</dbReference>
<sequence length="751" mass="85942">MSSFEEEVHGVFGMNGEIIVPVKDEEKEAFVMEEKEGIARLKEKYVTVKEEEALSFMGEDDTTAKQEEEKEDAVFRVKEELEEPAVTEKDEKIVFGVKDKEDVSVKEVFVLGLKVETEEEKAMVVKVKEEKKDEDQTGDLITPSTSWSFWTSTRKTEASQRTATRRPAASQRASTRRPAVCQRTPTRRPAVYQRAPLADRPATIQEGQSEVTPSTSGGEAGSSTQGGGTDTPAVTQGGAPLLHPKLTSEMSKKIDWFERRTDRYRCGRNMRDRPRVTYTEEEEDEEQGEVSQEDHYLYCEDCGSFFMEECELHGPPIFIPDTPAPPGVPDRARLTLPPGMEIMTSGIPGAGLGVFNQGVTVALGTHYGPYEGENIDKDQAMESGYSWVIYNSRQCDDYIDAQRETHSNWMRYVNCARNEEEQNLVAFQYRGGILYRCCKPIAVGDELLVWYGEEYARDLDFVFDHLWDKKSSAKDVNSKSSQSRIYYCSCCPFSFTSQVYFHNHIKRCHHEQYIRLLRSGEIKAEGVMSFSSSQQHQTTSRSSKPPPTRKPRGTSKPQPYHCSQCGKNFTRDNSLRTHQRIHTGYKPFHCSQCEKTFSREDVLRTHQRTHTGEKPYHCTQCGKTFSQLQHLTGHQRIHTGERPYHCSYCEKSFCQSGDLKKHKRIHTGEKPFHCSQCEKTFSQEGNLRTHQRTHTGEKPYHCSQCGKTFSWSGDFKIHQRIHTGEKPYHCSRCGKTFIRSDRLKTHHCSKE</sequence>
<evidence type="ECO:0000256" key="13">
    <source>
        <dbReference type="ARBA" id="ARBA00023163"/>
    </source>
</evidence>
<keyword evidence="8" id="KW-0677">Repeat</keyword>
<dbReference type="FunFam" id="3.30.160.60:FF:000801">
    <property type="entry name" value="zinc finger protein 461 isoform X2"/>
    <property type="match status" value="1"/>
</dbReference>
<evidence type="ECO:0000256" key="5">
    <source>
        <dbReference type="ARBA" id="ARBA00022679"/>
    </source>
</evidence>
<reference evidence="20" key="1">
    <citation type="journal article" date="2014" name="PLoS ONE">
        <title>The genome and linkage map of the northern pike (Esox lucius): conserved synteny revealed between the salmonid sister group and the Neoteleostei.</title>
        <authorList>
            <person name="Rondeau E.B."/>
            <person name="Minkley D.R."/>
            <person name="Leong J.S."/>
            <person name="Messmer A.M."/>
            <person name="Jantzen J.R."/>
            <person name="von Schalburg K.R."/>
            <person name="Lemon C."/>
            <person name="Bird N.H."/>
            <person name="Koop B.F."/>
        </authorList>
    </citation>
    <scope>NUCLEOTIDE SEQUENCE</scope>
</reference>
<feature type="compositionally biased region" description="Gly residues" evidence="16">
    <location>
        <begin position="218"/>
        <end position="229"/>
    </location>
</feature>